<sequence length="108" mass="11251">MTTSSQPETPEQVAKRKAAEALPCKPMSSSTLAVCLKRVDGTVNHVKACPAAHRPAVSAAMLPMVDALDLLRHLADAAEHQEGPTPSVSSLTILQIVTKALAAGEVKS</sequence>
<organism evidence="2">
    <name type="scientific">marine sediment metagenome</name>
    <dbReference type="NCBI Taxonomy" id="412755"/>
    <lineage>
        <taxon>unclassified sequences</taxon>
        <taxon>metagenomes</taxon>
        <taxon>ecological metagenomes</taxon>
    </lineage>
</organism>
<dbReference type="AlphaFoldDB" id="A0A0F8YSH8"/>
<feature type="region of interest" description="Disordered" evidence="1">
    <location>
        <begin position="1"/>
        <end position="21"/>
    </location>
</feature>
<dbReference type="EMBL" id="LAZR01051808">
    <property type="protein sequence ID" value="KKK84373.1"/>
    <property type="molecule type" value="Genomic_DNA"/>
</dbReference>
<proteinExistence type="predicted"/>
<reference evidence="2" key="1">
    <citation type="journal article" date="2015" name="Nature">
        <title>Complex archaea that bridge the gap between prokaryotes and eukaryotes.</title>
        <authorList>
            <person name="Spang A."/>
            <person name="Saw J.H."/>
            <person name="Jorgensen S.L."/>
            <person name="Zaremba-Niedzwiedzka K."/>
            <person name="Martijn J."/>
            <person name="Lind A.E."/>
            <person name="van Eijk R."/>
            <person name="Schleper C."/>
            <person name="Guy L."/>
            <person name="Ettema T.J."/>
        </authorList>
    </citation>
    <scope>NUCLEOTIDE SEQUENCE</scope>
</reference>
<name>A0A0F8YSH8_9ZZZZ</name>
<accession>A0A0F8YSH8</accession>
<evidence type="ECO:0000256" key="1">
    <source>
        <dbReference type="SAM" id="MobiDB-lite"/>
    </source>
</evidence>
<comment type="caution">
    <text evidence="2">The sequence shown here is derived from an EMBL/GenBank/DDBJ whole genome shotgun (WGS) entry which is preliminary data.</text>
</comment>
<evidence type="ECO:0000313" key="2">
    <source>
        <dbReference type="EMBL" id="KKK84373.1"/>
    </source>
</evidence>
<gene>
    <name evidence="2" type="ORF">LCGC14_2784000</name>
</gene>
<protein>
    <submittedName>
        <fullName evidence="2">Uncharacterized protein</fullName>
    </submittedName>
</protein>